<dbReference type="Pfam" id="PF00046">
    <property type="entry name" value="Homeodomain"/>
    <property type="match status" value="1"/>
</dbReference>
<feature type="compositionally biased region" description="Basic and acidic residues" evidence="7">
    <location>
        <begin position="28"/>
        <end position="39"/>
    </location>
</feature>
<evidence type="ECO:0000256" key="2">
    <source>
        <dbReference type="ARBA" id="ARBA00023125"/>
    </source>
</evidence>
<organism evidence="10">
    <name type="scientific">Caenorhabditis brenneri</name>
    <name type="common">Nematode worm</name>
    <dbReference type="NCBI Taxonomy" id="135651"/>
    <lineage>
        <taxon>Eukaryota</taxon>
        <taxon>Metazoa</taxon>
        <taxon>Ecdysozoa</taxon>
        <taxon>Nematoda</taxon>
        <taxon>Chromadorea</taxon>
        <taxon>Rhabditida</taxon>
        <taxon>Rhabditina</taxon>
        <taxon>Rhabditomorpha</taxon>
        <taxon>Rhabditoidea</taxon>
        <taxon>Rhabditidae</taxon>
        <taxon>Peloderinae</taxon>
        <taxon>Caenorhabditis</taxon>
    </lineage>
</organism>
<evidence type="ECO:0000313" key="9">
    <source>
        <dbReference type="EMBL" id="EGT52586.1"/>
    </source>
</evidence>
<dbReference type="SMART" id="SM00389">
    <property type="entry name" value="HOX"/>
    <property type="match status" value="1"/>
</dbReference>
<proteinExistence type="predicted"/>
<dbReference type="GO" id="GO:0000981">
    <property type="term" value="F:DNA-binding transcription factor activity, RNA polymerase II-specific"/>
    <property type="evidence" value="ECO:0007669"/>
    <property type="project" value="TreeGrafter"/>
</dbReference>
<dbReference type="CDD" id="cd00086">
    <property type="entry name" value="homeodomain"/>
    <property type="match status" value="1"/>
</dbReference>
<dbReference type="EMBL" id="GL379837">
    <property type="protein sequence ID" value="EGT52586.1"/>
    <property type="molecule type" value="Genomic_DNA"/>
</dbReference>
<dbReference type="AlphaFoldDB" id="G0N4A5"/>
<dbReference type="InterPro" id="IPR001356">
    <property type="entry name" value="HD"/>
</dbReference>
<feature type="domain" description="Homeobox" evidence="8">
    <location>
        <begin position="39"/>
        <end position="99"/>
    </location>
</feature>
<dbReference type="eggNOG" id="ENOG502SDSB">
    <property type="taxonomic scope" value="Eukaryota"/>
</dbReference>
<dbReference type="PANTHER" id="PTHR24327">
    <property type="entry name" value="HOMEOBOX PROTEIN"/>
    <property type="match status" value="1"/>
</dbReference>
<feature type="region of interest" description="Disordered" evidence="7">
    <location>
        <begin position="201"/>
        <end position="220"/>
    </location>
</feature>
<feature type="region of interest" description="Disordered" evidence="7">
    <location>
        <begin position="26"/>
        <end position="47"/>
    </location>
</feature>
<evidence type="ECO:0000256" key="3">
    <source>
        <dbReference type="ARBA" id="ARBA00023155"/>
    </source>
</evidence>
<evidence type="ECO:0000256" key="6">
    <source>
        <dbReference type="RuleBase" id="RU000682"/>
    </source>
</evidence>
<dbReference type="PROSITE" id="PS50071">
    <property type="entry name" value="HOMEOBOX_2"/>
    <property type="match status" value="1"/>
</dbReference>
<evidence type="ECO:0000256" key="1">
    <source>
        <dbReference type="ARBA" id="ARBA00004123"/>
    </source>
</evidence>
<evidence type="ECO:0000259" key="8">
    <source>
        <dbReference type="PROSITE" id="PS50071"/>
    </source>
</evidence>
<reference evidence="10" key="1">
    <citation type="submission" date="2011-07" db="EMBL/GenBank/DDBJ databases">
        <authorList>
            <consortium name="Caenorhabditis brenneri Sequencing and Analysis Consortium"/>
            <person name="Wilson R.K."/>
        </authorList>
    </citation>
    <scope>NUCLEOTIDE SEQUENCE [LARGE SCALE GENOMIC DNA]</scope>
    <source>
        <strain evidence="10">PB2801</strain>
    </source>
</reference>
<evidence type="ECO:0000256" key="5">
    <source>
        <dbReference type="PROSITE-ProRule" id="PRU00108"/>
    </source>
</evidence>
<gene>
    <name evidence="9" type="ORF">CAEBREN_18079</name>
</gene>
<keyword evidence="3 5" id="KW-0371">Homeobox</keyword>
<dbReference type="InterPro" id="IPR050460">
    <property type="entry name" value="Distal-less_Homeobox_TF"/>
</dbReference>
<protein>
    <recommendedName>
        <fullName evidence="8">Homeobox domain-containing protein</fullName>
    </recommendedName>
</protein>
<sequence length="220" mass="24451">MDQSPAAWFLQNVKLEYDAPFSVEEQLSETKKDRGEKPKTERKKATRFSDSQLKILKKKFEESQHLKKGEAAALAAVLKLDERVVRTWFTNRRCKEYKVAWAQKQKARMNSSFSNGSFAPPNFYTPLTSDELFSSQLATSPIRLALSPIQSVPPPVQLASLLTQLFPSMAQIDPPLAQDASPPVQLASLLTQLFPSMAQIDPSLAQDAPPGAQLAPPNLK</sequence>
<dbReference type="InterPro" id="IPR009057">
    <property type="entry name" value="Homeodomain-like_sf"/>
</dbReference>
<evidence type="ECO:0000313" key="10">
    <source>
        <dbReference type="Proteomes" id="UP000008068"/>
    </source>
</evidence>
<comment type="subcellular location">
    <subcellularLocation>
        <location evidence="1 5 6">Nucleus</location>
    </subcellularLocation>
</comment>
<name>G0N4A5_CAEBE</name>
<dbReference type="HOGENOM" id="CLU_1257052_0_0_1"/>
<dbReference type="STRING" id="135651.G0N4A5"/>
<feature type="DNA-binding region" description="Homeobox" evidence="5">
    <location>
        <begin position="41"/>
        <end position="100"/>
    </location>
</feature>
<keyword evidence="10" id="KW-1185">Reference proteome</keyword>
<dbReference type="OMA" id="PSMAQID"/>
<accession>G0N4A5</accession>
<dbReference type="Proteomes" id="UP000008068">
    <property type="component" value="Unassembled WGS sequence"/>
</dbReference>
<keyword evidence="4 5" id="KW-0539">Nucleus</keyword>
<dbReference type="PANTHER" id="PTHR24327:SF41">
    <property type="entry name" value="BRAIN-SPECIFIC HOMEOBOX PROTEIN"/>
    <property type="match status" value="1"/>
</dbReference>
<dbReference type="SUPFAM" id="SSF46689">
    <property type="entry name" value="Homeodomain-like"/>
    <property type="match status" value="1"/>
</dbReference>
<evidence type="ECO:0000256" key="4">
    <source>
        <dbReference type="ARBA" id="ARBA00023242"/>
    </source>
</evidence>
<dbReference type="Gene3D" id="1.10.10.60">
    <property type="entry name" value="Homeodomain-like"/>
    <property type="match status" value="1"/>
</dbReference>
<dbReference type="GO" id="GO:0005634">
    <property type="term" value="C:nucleus"/>
    <property type="evidence" value="ECO:0007669"/>
    <property type="project" value="UniProtKB-SubCell"/>
</dbReference>
<evidence type="ECO:0000256" key="7">
    <source>
        <dbReference type="SAM" id="MobiDB-lite"/>
    </source>
</evidence>
<dbReference type="GO" id="GO:0000978">
    <property type="term" value="F:RNA polymerase II cis-regulatory region sequence-specific DNA binding"/>
    <property type="evidence" value="ECO:0007669"/>
    <property type="project" value="TreeGrafter"/>
</dbReference>
<keyword evidence="2 5" id="KW-0238">DNA-binding</keyword>
<dbReference type="InParanoid" id="G0N4A5"/>